<keyword evidence="4 6" id="KW-1005">Bacterial flagellum biogenesis</keyword>
<evidence type="ECO:0000256" key="2">
    <source>
        <dbReference type="ARBA" id="ARBA00008787"/>
    </source>
</evidence>
<organism evidence="7 8">
    <name type="scientific">Massilia eurypsychrophila</name>
    <dbReference type="NCBI Taxonomy" id="1485217"/>
    <lineage>
        <taxon>Bacteria</taxon>
        <taxon>Pseudomonadati</taxon>
        <taxon>Pseudomonadota</taxon>
        <taxon>Betaproteobacteria</taxon>
        <taxon>Burkholderiales</taxon>
        <taxon>Oxalobacteraceae</taxon>
        <taxon>Telluria group</taxon>
        <taxon>Massilia</taxon>
    </lineage>
</organism>
<keyword evidence="8" id="KW-1185">Reference proteome</keyword>
<proteinExistence type="inferred from homology"/>
<protein>
    <recommendedName>
        <fullName evidence="6">Flagellar secretion chaperone FliS</fullName>
    </recommendedName>
</protein>
<dbReference type="OrthoDB" id="9792010at2"/>
<dbReference type="EMBL" id="PDOC01000014">
    <property type="protein sequence ID" value="PIL43382.1"/>
    <property type="molecule type" value="Genomic_DNA"/>
</dbReference>
<dbReference type="RefSeq" id="WP_099791146.1">
    <property type="nucleotide sequence ID" value="NZ_JBHLYV010000096.1"/>
</dbReference>
<dbReference type="PIRSF" id="PIRSF039090">
    <property type="entry name" value="Flis"/>
    <property type="match status" value="1"/>
</dbReference>
<reference evidence="7 8" key="1">
    <citation type="submission" date="2017-10" db="EMBL/GenBank/DDBJ databases">
        <title>Massilia psychrophilum sp. nov., a novel purple-pigmented bacterium isolated from Tianshan glacier, Xinjiang Municipality, China.</title>
        <authorList>
            <person name="Wang H."/>
        </authorList>
    </citation>
    <scope>NUCLEOTIDE SEQUENCE [LARGE SCALE GENOMIC DNA]</scope>
    <source>
        <strain evidence="7 8">JCM 30074</strain>
    </source>
</reference>
<keyword evidence="7" id="KW-0966">Cell projection</keyword>
<evidence type="ECO:0000313" key="8">
    <source>
        <dbReference type="Proteomes" id="UP000230390"/>
    </source>
</evidence>
<gene>
    <name evidence="7" type="primary">fliS</name>
    <name evidence="7" type="ORF">CR105_19180</name>
</gene>
<dbReference type="GO" id="GO:0044780">
    <property type="term" value="P:bacterial-type flagellum assembly"/>
    <property type="evidence" value="ECO:0007669"/>
    <property type="project" value="InterPro"/>
</dbReference>
<keyword evidence="3 6" id="KW-0963">Cytoplasm</keyword>
<dbReference type="NCBIfam" id="TIGR00208">
    <property type="entry name" value="fliS"/>
    <property type="match status" value="1"/>
</dbReference>
<comment type="subcellular location">
    <subcellularLocation>
        <location evidence="1 6">Cytoplasm</location>
        <location evidence="1 6">Cytosol</location>
    </subcellularLocation>
</comment>
<evidence type="ECO:0000256" key="1">
    <source>
        <dbReference type="ARBA" id="ARBA00004514"/>
    </source>
</evidence>
<keyword evidence="7" id="KW-0969">Cilium</keyword>
<dbReference type="PANTHER" id="PTHR34773:SF1">
    <property type="entry name" value="FLAGELLAR SECRETION CHAPERONE FLIS"/>
    <property type="match status" value="1"/>
</dbReference>
<comment type="similarity">
    <text evidence="2 6">Belongs to the FliS family.</text>
</comment>
<accession>A0A2G8TBH2</accession>
<dbReference type="GO" id="GO:0071973">
    <property type="term" value="P:bacterial-type flagellum-dependent cell motility"/>
    <property type="evidence" value="ECO:0007669"/>
    <property type="project" value="TreeGrafter"/>
</dbReference>
<dbReference type="PANTHER" id="PTHR34773">
    <property type="entry name" value="FLAGELLAR SECRETION CHAPERONE FLIS"/>
    <property type="match status" value="1"/>
</dbReference>
<evidence type="ECO:0000313" key="7">
    <source>
        <dbReference type="EMBL" id="PIL43382.1"/>
    </source>
</evidence>
<dbReference type="SUPFAM" id="SSF101116">
    <property type="entry name" value="Flagellar export chaperone FliS"/>
    <property type="match status" value="1"/>
</dbReference>
<evidence type="ECO:0000256" key="6">
    <source>
        <dbReference type="PIRNR" id="PIRNR039090"/>
    </source>
</evidence>
<dbReference type="CDD" id="cd16098">
    <property type="entry name" value="FliS"/>
    <property type="match status" value="1"/>
</dbReference>
<comment type="caution">
    <text evidence="7">The sequence shown here is derived from an EMBL/GenBank/DDBJ whole genome shotgun (WGS) entry which is preliminary data.</text>
</comment>
<dbReference type="Gene3D" id="1.20.120.340">
    <property type="entry name" value="Flagellar protein FliS"/>
    <property type="match status" value="1"/>
</dbReference>
<evidence type="ECO:0000256" key="4">
    <source>
        <dbReference type="ARBA" id="ARBA00022795"/>
    </source>
</evidence>
<dbReference type="Proteomes" id="UP000230390">
    <property type="component" value="Unassembled WGS sequence"/>
</dbReference>
<evidence type="ECO:0000256" key="3">
    <source>
        <dbReference type="ARBA" id="ARBA00022490"/>
    </source>
</evidence>
<dbReference type="AlphaFoldDB" id="A0A2G8TBH2"/>
<name>A0A2G8TBH2_9BURK</name>
<dbReference type="Pfam" id="PF02561">
    <property type="entry name" value="FliS"/>
    <property type="match status" value="1"/>
</dbReference>
<dbReference type="GO" id="GO:0005829">
    <property type="term" value="C:cytosol"/>
    <property type="evidence" value="ECO:0007669"/>
    <property type="project" value="UniProtKB-SubCell"/>
</dbReference>
<evidence type="ECO:0000256" key="5">
    <source>
        <dbReference type="ARBA" id="ARBA00023186"/>
    </source>
</evidence>
<keyword evidence="5" id="KW-0143">Chaperone</keyword>
<sequence length="158" mass="16558">MFGSSHKGANAYAKVGLETGVVASSPHKLIVMLFDGALVSLRAAVVHMKAGEIEKKGNAISKVIMIVENGLRASLDKTAGGQIAHSLDALYEYMGRRLMLANLTNDTAILDEVHTLLADLKGAWEAIGDSVNTVAAPPPRPTAYDSLAPRTASFVSAG</sequence>
<dbReference type="InterPro" id="IPR003713">
    <property type="entry name" value="FliS"/>
</dbReference>
<keyword evidence="7" id="KW-0282">Flagellum</keyword>
<dbReference type="InterPro" id="IPR036584">
    <property type="entry name" value="FliS_sf"/>
</dbReference>